<dbReference type="RefSeq" id="WP_323451078.1">
    <property type="nucleotide sequence ID" value="NZ_BSBI01000018.1"/>
</dbReference>
<gene>
    <name evidence="2" type="ORF">SYYSPA8_32520</name>
</gene>
<reference evidence="2 3" key="1">
    <citation type="submission" date="2022-10" db="EMBL/GenBank/DDBJ databases">
        <title>Draft genome sequence of Streptomyces sp. YSPA8.</title>
        <authorList>
            <person name="Moriuchi R."/>
            <person name="Dohra H."/>
            <person name="Yamamura H."/>
            <person name="Kodani S."/>
        </authorList>
    </citation>
    <scope>NUCLEOTIDE SEQUENCE [LARGE SCALE GENOMIC DNA]</scope>
    <source>
        <strain evidence="2 3">YSPA8</strain>
    </source>
</reference>
<protein>
    <recommendedName>
        <fullName evidence="4">MFS transporter</fullName>
    </recommendedName>
</protein>
<keyword evidence="1" id="KW-0472">Membrane</keyword>
<dbReference type="EMBL" id="BSBI01000018">
    <property type="protein sequence ID" value="GLF99123.1"/>
    <property type="molecule type" value="Genomic_DNA"/>
</dbReference>
<keyword evidence="1" id="KW-1133">Transmembrane helix</keyword>
<organism evidence="2 3">
    <name type="scientific">Streptomyces yaizuensis</name>
    <dbReference type="NCBI Taxonomy" id="2989713"/>
    <lineage>
        <taxon>Bacteria</taxon>
        <taxon>Bacillati</taxon>
        <taxon>Actinomycetota</taxon>
        <taxon>Actinomycetes</taxon>
        <taxon>Kitasatosporales</taxon>
        <taxon>Streptomycetaceae</taxon>
        <taxon>Streptomyces</taxon>
    </lineage>
</organism>
<evidence type="ECO:0000313" key="3">
    <source>
        <dbReference type="Proteomes" id="UP001291653"/>
    </source>
</evidence>
<dbReference type="Proteomes" id="UP001291653">
    <property type="component" value="Unassembled WGS sequence"/>
</dbReference>
<evidence type="ECO:0000313" key="2">
    <source>
        <dbReference type="EMBL" id="GLF99123.1"/>
    </source>
</evidence>
<keyword evidence="1" id="KW-0812">Transmembrane</keyword>
<keyword evidence="3" id="KW-1185">Reference proteome</keyword>
<evidence type="ECO:0008006" key="4">
    <source>
        <dbReference type="Google" id="ProtNLM"/>
    </source>
</evidence>
<comment type="caution">
    <text evidence="2">The sequence shown here is derived from an EMBL/GenBank/DDBJ whole genome shotgun (WGS) entry which is preliminary data.</text>
</comment>
<accession>A0ABQ5P959</accession>
<evidence type="ECO:0000256" key="1">
    <source>
        <dbReference type="SAM" id="Phobius"/>
    </source>
</evidence>
<sequence>MSRAVRDDPPQRKARTPIPGWLPWSCLLTMTCLSSLGLLGAGIAEQL</sequence>
<proteinExistence type="predicted"/>
<name>A0ABQ5P959_9ACTN</name>
<feature type="transmembrane region" description="Helical" evidence="1">
    <location>
        <begin position="21"/>
        <end position="44"/>
    </location>
</feature>